<dbReference type="EMBL" id="JAAVJI010000020">
    <property type="protein sequence ID" value="NJP03456.1"/>
    <property type="molecule type" value="Genomic_DNA"/>
</dbReference>
<feature type="compositionally biased region" description="Low complexity" evidence="1">
    <location>
        <begin position="82"/>
        <end position="98"/>
    </location>
</feature>
<keyword evidence="2" id="KW-1133">Transmembrane helix</keyword>
<reference evidence="3 4" key="1">
    <citation type="submission" date="2020-03" db="EMBL/GenBank/DDBJ databases">
        <authorList>
            <person name="Wang L."/>
            <person name="He N."/>
            <person name="Li Y."/>
            <person name="Fang Y."/>
            <person name="Zhang F."/>
        </authorList>
    </citation>
    <scope>NUCLEOTIDE SEQUENCE [LARGE SCALE GENOMIC DNA]</scope>
    <source>
        <strain evidence="4">hsmgli-8</strain>
    </source>
</reference>
<feature type="compositionally biased region" description="Low complexity" evidence="1">
    <location>
        <begin position="107"/>
        <end position="120"/>
    </location>
</feature>
<dbReference type="Proteomes" id="UP000746535">
    <property type="component" value="Unassembled WGS sequence"/>
</dbReference>
<evidence type="ECO:0000256" key="2">
    <source>
        <dbReference type="SAM" id="Phobius"/>
    </source>
</evidence>
<comment type="caution">
    <text evidence="3">The sequence shown here is derived from an EMBL/GenBank/DDBJ whole genome shotgun (WGS) entry which is preliminary data.</text>
</comment>
<organism evidence="3 4">
    <name type="scientific">Pseudomonas quercus</name>
    <dbReference type="NCBI Taxonomy" id="2722792"/>
    <lineage>
        <taxon>Bacteria</taxon>
        <taxon>Pseudomonadati</taxon>
        <taxon>Pseudomonadota</taxon>
        <taxon>Gammaproteobacteria</taxon>
        <taxon>Pseudomonadales</taxon>
        <taxon>Pseudomonadaceae</taxon>
        <taxon>Pseudomonas</taxon>
    </lineage>
</organism>
<gene>
    <name evidence="3" type="ORF">HBH25_21705</name>
</gene>
<keyword evidence="2" id="KW-0812">Transmembrane</keyword>
<name>A0ABX0YKA7_9PSED</name>
<evidence type="ECO:0000313" key="3">
    <source>
        <dbReference type="EMBL" id="NJP03456.1"/>
    </source>
</evidence>
<evidence type="ECO:0000313" key="4">
    <source>
        <dbReference type="Proteomes" id="UP000746535"/>
    </source>
</evidence>
<accession>A0ABX0YKA7</accession>
<dbReference type="Pfam" id="PF14333">
    <property type="entry name" value="DUF4389"/>
    <property type="match status" value="1"/>
</dbReference>
<feature type="transmembrane region" description="Helical" evidence="2">
    <location>
        <begin position="20"/>
        <end position="41"/>
    </location>
</feature>
<keyword evidence="2" id="KW-0472">Membrane</keyword>
<keyword evidence="4" id="KW-1185">Reference proteome</keyword>
<feature type="region of interest" description="Disordered" evidence="1">
    <location>
        <begin position="81"/>
        <end position="127"/>
    </location>
</feature>
<dbReference type="InterPro" id="IPR025498">
    <property type="entry name" value="DUF4389"/>
</dbReference>
<dbReference type="RefSeq" id="WP_168086025.1">
    <property type="nucleotide sequence ID" value="NZ_JAAVJI010000020.1"/>
</dbReference>
<protein>
    <submittedName>
        <fullName evidence="3">DUF4389 domain-containing protein</fullName>
    </submittedName>
</protein>
<proteinExistence type="predicted"/>
<sequence>MNTPPRFSPDQESIVLRILWMLLFALVWYIAQFILGALVLLQLICRLVYGAPNAALMSFGDSLSRYLAQIGQFGSFHTETKPWPFSSWPSSGPLGGRPEAAEPPVAPAAVTPAPGPTGTAREQEPPV</sequence>
<evidence type="ECO:0000256" key="1">
    <source>
        <dbReference type="SAM" id="MobiDB-lite"/>
    </source>
</evidence>